<accession>A0A914P5L3</accession>
<name>A0A914P5L3_9BILA</name>
<organism evidence="1 2">
    <name type="scientific">Panagrolaimus davidi</name>
    <dbReference type="NCBI Taxonomy" id="227884"/>
    <lineage>
        <taxon>Eukaryota</taxon>
        <taxon>Metazoa</taxon>
        <taxon>Ecdysozoa</taxon>
        <taxon>Nematoda</taxon>
        <taxon>Chromadorea</taxon>
        <taxon>Rhabditida</taxon>
        <taxon>Tylenchina</taxon>
        <taxon>Panagrolaimomorpha</taxon>
        <taxon>Panagrolaimoidea</taxon>
        <taxon>Panagrolaimidae</taxon>
        <taxon>Panagrolaimus</taxon>
    </lineage>
</organism>
<dbReference type="AlphaFoldDB" id="A0A914P5L3"/>
<proteinExistence type="predicted"/>
<dbReference type="Proteomes" id="UP000887578">
    <property type="component" value="Unplaced"/>
</dbReference>
<dbReference type="WBParaSite" id="PDA_v2.g13210.t1">
    <property type="protein sequence ID" value="PDA_v2.g13210.t1"/>
    <property type="gene ID" value="PDA_v2.g13210"/>
</dbReference>
<evidence type="ECO:0000313" key="2">
    <source>
        <dbReference type="WBParaSite" id="PDA_v2.g13210.t1"/>
    </source>
</evidence>
<sequence length="73" mass="8737">MNNLTPQQRAENLLQELLTTYAPNSTRRRHRILMNLFGRIHRHQFRHVPAVEFEFTLFMLILCLIENGYNLNA</sequence>
<evidence type="ECO:0000313" key="1">
    <source>
        <dbReference type="Proteomes" id="UP000887578"/>
    </source>
</evidence>
<keyword evidence="1" id="KW-1185">Reference proteome</keyword>
<protein>
    <submittedName>
        <fullName evidence="2">Uncharacterized protein</fullName>
    </submittedName>
</protein>
<reference evidence="2" key="1">
    <citation type="submission" date="2022-11" db="UniProtKB">
        <authorList>
            <consortium name="WormBaseParasite"/>
        </authorList>
    </citation>
    <scope>IDENTIFICATION</scope>
</reference>